<evidence type="ECO:0000313" key="10">
    <source>
        <dbReference type="Proteomes" id="UP001652626"/>
    </source>
</evidence>
<keyword evidence="6" id="KW-0027">Amidation</keyword>
<evidence type="ECO:0000256" key="8">
    <source>
        <dbReference type="SAM" id="MobiDB-lite"/>
    </source>
</evidence>
<dbReference type="Proteomes" id="UP001652626">
    <property type="component" value="Chromosome 24"/>
</dbReference>
<evidence type="ECO:0000256" key="4">
    <source>
        <dbReference type="ARBA" id="ARBA00022525"/>
    </source>
</evidence>
<dbReference type="GeneID" id="113402712"/>
<evidence type="ECO:0000256" key="5">
    <source>
        <dbReference type="ARBA" id="ARBA00022729"/>
    </source>
</evidence>
<dbReference type="CTD" id="12973"/>
<dbReference type="RefSeq" id="XP_026498807.1">
    <property type="nucleotide sequence ID" value="XM_026643022.2"/>
</dbReference>
<sequence length="98" mass="11291">MVTNTTILLIIVTMTSVASQTFQYSRGWTNGKRNGQKNEFSLERILNPCQMHKLKYLLEGKPLTEKILTPCDYLEEDGELPKRYKSDPGQDSLYDAFQ</sequence>
<dbReference type="AlphaFoldDB" id="A0A8B8IQN3"/>
<comment type="similarity">
    <text evidence="2">Belongs to the corazonin family.</text>
</comment>
<evidence type="ECO:0000256" key="6">
    <source>
        <dbReference type="ARBA" id="ARBA00022815"/>
    </source>
</evidence>
<evidence type="ECO:0000313" key="11">
    <source>
        <dbReference type="RefSeq" id="XP_026498807.1"/>
    </source>
</evidence>
<evidence type="ECO:0000256" key="7">
    <source>
        <dbReference type="ARBA" id="ARBA00023320"/>
    </source>
</evidence>
<keyword evidence="5 9" id="KW-0732">Signal</keyword>
<feature type="compositionally biased region" description="Basic and acidic residues" evidence="8">
    <location>
        <begin position="79"/>
        <end position="88"/>
    </location>
</feature>
<accession>A0A8B8IQN3</accession>
<protein>
    <recommendedName>
        <fullName evidence="3">Pro-corazonin</fullName>
    </recommendedName>
</protein>
<proteinExistence type="inferred from homology"/>
<dbReference type="GO" id="GO:0007218">
    <property type="term" value="P:neuropeptide signaling pathway"/>
    <property type="evidence" value="ECO:0007669"/>
    <property type="project" value="UniProtKB-KW"/>
</dbReference>
<evidence type="ECO:0000256" key="9">
    <source>
        <dbReference type="SAM" id="SignalP"/>
    </source>
</evidence>
<organism evidence="10 11">
    <name type="scientific">Vanessa tameamea</name>
    <name type="common">Kamehameha butterfly</name>
    <dbReference type="NCBI Taxonomy" id="334116"/>
    <lineage>
        <taxon>Eukaryota</taxon>
        <taxon>Metazoa</taxon>
        <taxon>Ecdysozoa</taxon>
        <taxon>Arthropoda</taxon>
        <taxon>Hexapoda</taxon>
        <taxon>Insecta</taxon>
        <taxon>Pterygota</taxon>
        <taxon>Neoptera</taxon>
        <taxon>Endopterygota</taxon>
        <taxon>Lepidoptera</taxon>
        <taxon>Glossata</taxon>
        <taxon>Ditrysia</taxon>
        <taxon>Papilionoidea</taxon>
        <taxon>Nymphalidae</taxon>
        <taxon>Nymphalinae</taxon>
        <taxon>Vanessa</taxon>
    </lineage>
</organism>
<evidence type="ECO:0000256" key="3">
    <source>
        <dbReference type="ARBA" id="ARBA00014144"/>
    </source>
</evidence>
<gene>
    <name evidence="11" type="primary">LOC113402712</name>
</gene>
<feature type="region of interest" description="Disordered" evidence="8">
    <location>
        <begin position="79"/>
        <end position="98"/>
    </location>
</feature>
<reference evidence="11" key="1">
    <citation type="submission" date="2025-08" db="UniProtKB">
        <authorList>
            <consortium name="RefSeq"/>
        </authorList>
    </citation>
    <scope>IDENTIFICATION</scope>
    <source>
        <tissue evidence="11">Whole body</tissue>
    </source>
</reference>
<feature type="chain" id="PRO_5034357118" description="Pro-corazonin" evidence="9">
    <location>
        <begin position="20"/>
        <end position="98"/>
    </location>
</feature>
<comment type="subcellular location">
    <subcellularLocation>
        <location evidence="1">Secreted</location>
    </subcellularLocation>
</comment>
<keyword evidence="4" id="KW-0964">Secreted</keyword>
<dbReference type="InterPro" id="IPR020190">
    <property type="entry name" value="Procorazonin"/>
</dbReference>
<dbReference type="GO" id="GO:0071858">
    <property type="term" value="F:corazonin receptor binding"/>
    <property type="evidence" value="ECO:0007669"/>
    <property type="project" value="InterPro"/>
</dbReference>
<dbReference type="OMA" id="EKILTPC"/>
<dbReference type="GO" id="GO:0005576">
    <property type="term" value="C:extracellular region"/>
    <property type="evidence" value="ECO:0007669"/>
    <property type="project" value="UniProtKB-SubCell"/>
</dbReference>
<dbReference type="Pfam" id="PF17308">
    <property type="entry name" value="Corazonin"/>
    <property type="match status" value="1"/>
</dbReference>
<name>A0A8B8IQN3_VANTA</name>
<evidence type="ECO:0000256" key="2">
    <source>
        <dbReference type="ARBA" id="ARBA00009635"/>
    </source>
</evidence>
<dbReference type="GO" id="GO:0045823">
    <property type="term" value="P:positive regulation of heart contraction"/>
    <property type="evidence" value="ECO:0007669"/>
    <property type="project" value="InterPro"/>
</dbReference>
<evidence type="ECO:0000256" key="1">
    <source>
        <dbReference type="ARBA" id="ARBA00004613"/>
    </source>
</evidence>
<keyword evidence="10" id="KW-1185">Reference proteome</keyword>
<keyword evidence="7" id="KW-0527">Neuropeptide</keyword>
<feature type="signal peptide" evidence="9">
    <location>
        <begin position="1"/>
        <end position="19"/>
    </location>
</feature>
<dbReference type="OrthoDB" id="6436322at2759"/>